<dbReference type="OrthoDB" id="387684at2157"/>
<evidence type="ECO:0008006" key="4">
    <source>
        <dbReference type="Google" id="ProtNLM"/>
    </source>
</evidence>
<protein>
    <recommendedName>
        <fullName evidence="4">Cytochrome c biogenesis protein CcdA</fullName>
    </recommendedName>
</protein>
<sequence length="299" mass="31797">MRSHTRRVYGLIVPLLLVGAFVFGSGPISFPILGEIEPEEHSLFVSTLLIGLVDGFNPCSLWVLTVLLGITVHAGRKKSIVVGLTFLSITAVIYGLFIAGVLSIFAYVSHLDAIRAVVAFFAIVFGIVSIKDFFALGRWVSFSIGDSHKPKIYDRIRTAVYADGMLSTIGATAIMAAGIALVELPCTSGFPLVWSNLVAATEPSTAIYSSLLSLYLLAYLSIELVVFGVAVVTLEKIRYGEPKGRVLKLLAGTVMIALGGALLVEPTILESVQATVLLFAGAAGITAAVSVVFYRTGRL</sequence>
<feature type="transmembrane region" description="Helical" evidence="1">
    <location>
        <begin position="276"/>
        <end position="294"/>
    </location>
</feature>
<keyword evidence="1" id="KW-0472">Membrane</keyword>
<feature type="transmembrane region" description="Helical" evidence="1">
    <location>
        <begin position="246"/>
        <end position="264"/>
    </location>
</feature>
<dbReference type="GeneID" id="14209838"/>
<feature type="transmembrane region" description="Helical" evidence="1">
    <location>
        <begin position="80"/>
        <end position="107"/>
    </location>
</feature>
<feature type="transmembrane region" description="Helical" evidence="1">
    <location>
        <begin position="158"/>
        <end position="182"/>
    </location>
</feature>
<evidence type="ECO:0000313" key="3">
    <source>
        <dbReference type="Proteomes" id="UP000182829"/>
    </source>
</evidence>
<organism evidence="2 3">
    <name type="scientific">Natronobacterium gregoryi</name>
    <dbReference type="NCBI Taxonomy" id="44930"/>
    <lineage>
        <taxon>Archaea</taxon>
        <taxon>Methanobacteriati</taxon>
        <taxon>Methanobacteriota</taxon>
        <taxon>Stenosarchaea group</taxon>
        <taxon>Halobacteria</taxon>
        <taxon>Halobacteriales</taxon>
        <taxon>Natrialbaceae</taxon>
        <taxon>Natronobacterium</taxon>
    </lineage>
</organism>
<dbReference type="AlphaFoldDB" id="A0A1I3IQA9"/>
<feature type="transmembrane region" description="Helical" evidence="1">
    <location>
        <begin position="212"/>
        <end position="234"/>
    </location>
</feature>
<feature type="transmembrane region" description="Helical" evidence="1">
    <location>
        <begin position="113"/>
        <end position="137"/>
    </location>
</feature>
<proteinExistence type="predicted"/>
<evidence type="ECO:0000313" key="2">
    <source>
        <dbReference type="EMBL" id="SFI50092.1"/>
    </source>
</evidence>
<dbReference type="EMBL" id="FORO01000001">
    <property type="protein sequence ID" value="SFI50092.1"/>
    <property type="molecule type" value="Genomic_DNA"/>
</dbReference>
<keyword evidence="1" id="KW-0812">Transmembrane</keyword>
<name>A0A1I3IQA9_9EURY</name>
<dbReference type="RefSeq" id="WP_015233747.1">
    <property type="nucleotide sequence ID" value="NZ_FORO01000001.1"/>
</dbReference>
<evidence type="ECO:0000256" key="1">
    <source>
        <dbReference type="SAM" id="Phobius"/>
    </source>
</evidence>
<accession>A0A1I3IQA9</accession>
<dbReference type="Proteomes" id="UP000182829">
    <property type="component" value="Unassembled WGS sequence"/>
</dbReference>
<gene>
    <name evidence="2" type="ORF">SAMN05443661_10120</name>
</gene>
<reference evidence="2 3" key="1">
    <citation type="submission" date="2016-10" db="EMBL/GenBank/DDBJ databases">
        <authorList>
            <person name="de Groot N.N."/>
        </authorList>
    </citation>
    <scope>NUCLEOTIDE SEQUENCE [LARGE SCALE GENOMIC DNA]</scope>
    <source>
        <strain evidence="2 3">SP2</strain>
    </source>
</reference>
<keyword evidence="1" id="KW-1133">Transmembrane helix</keyword>
<feature type="transmembrane region" description="Helical" evidence="1">
    <location>
        <begin position="44"/>
        <end position="68"/>
    </location>
</feature>